<keyword evidence="1" id="KW-0805">Transcription regulation</keyword>
<accession>A0A2N5NF68</accession>
<dbReference type="PANTHER" id="PTHR30146">
    <property type="entry name" value="LACI-RELATED TRANSCRIPTIONAL REPRESSOR"/>
    <property type="match status" value="1"/>
</dbReference>
<protein>
    <submittedName>
        <fullName evidence="4">LacI family transcriptional regulator</fullName>
    </submittedName>
</protein>
<dbReference type="InterPro" id="IPR028082">
    <property type="entry name" value="Peripla_BP_I"/>
</dbReference>
<evidence type="ECO:0000256" key="1">
    <source>
        <dbReference type="ARBA" id="ARBA00023015"/>
    </source>
</evidence>
<dbReference type="PROSITE" id="PS50932">
    <property type="entry name" value="HTH_LACI_2"/>
    <property type="match status" value="1"/>
</dbReference>
<gene>
    <name evidence="4" type="ORF">CDL18_13130</name>
</gene>
<dbReference type="Gene3D" id="1.10.260.40">
    <property type="entry name" value="lambda repressor-like DNA-binding domains"/>
    <property type="match status" value="1"/>
</dbReference>
<dbReference type="InterPro" id="IPR001761">
    <property type="entry name" value="Peripla_BP/Lac1_sug-bd_dom"/>
</dbReference>
<dbReference type="AlphaFoldDB" id="A0A2N5NF68"/>
<proteinExistence type="predicted"/>
<dbReference type="CDD" id="cd01542">
    <property type="entry name" value="PBP1_TreR-like"/>
    <property type="match status" value="1"/>
</dbReference>
<dbReference type="PROSITE" id="PS00356">
    <property type="entry name" value="HTH_LACI_1"/>
    <property type="match status" value="1"/>
</dbReference>
<dbReference type="Pfam" id="PF00356">
    <property type="entry name" value="LacI"/>
    <property type="match status" value="1"/>
</dbReference>
<organism evidence="4 5">
    <name type="scientific">Mediterraneibacter gnavus</name>
    <name type="common">Ruminococcus gnavus</name>
    <dbReference type="NCBI Taxonomy" id="33038"/>
    <lineage>
        <taxon>Bacteria</taxon>
        <taxon>Bacillati</taxon>
        <taxon>Bacillota</taxon>
        <taxon>Clostridia</taxon>
        <taxon>Lachnospirales</taxon>
        <taxon>Lachnospiraceae</taxon>
        <taxon>Mediterraneibacter</taxon>
    </lineage>
</organism>
<dbReference type="SMART" id="SM00354">
    <property type="entry name" value="HTH_LACI"/>
    <property type="match status" value="1"/>
</dbReference>
<dbReference type="InterPro" id="IPR010982">
    <property type="entry name" value="Lambda_DNA-bd_dom_sf"/>
</dbReference>
<dbReference type="Pfam" id="PF00532">
    <property type="entry name" value="Peripla_BP_1"/>
    <property type="match status" value="1"/>
</dbReference>
<comment type="caution">
    <text evidence="4">The sequence shown here is derived from an EMBL/GenBank/DDBJ whole genome shotgun (WGS) entry which is preliminary data.</text>
</comment>
<evidence type="ECO:0000256" key="2">
    <source>
        <dbReference type="ARBA" id="ARBA00023125"/>
    </source>
</evidence>
<dbReference type="GO" id="GO:0000976">
    <property type="term" value="F:transcription cis-regulatory region binding"/>
    <property type="evidence" value="ECO:0007669"/>
    <property type="project" value="TreeGrafter"/>
</dbReference>
<dbReference type="GO" id="GO:0003700">
    <property type="term" value="F:DNA-binding transcription factor activity"/>
    <property type="evidence" value="ECO:0007669"/>
    <property type="project" value="TreeGrafter"/>
</dbReference>
<evidence type="ECO:0000256" key="3">
    <source>
        <dbReference type="ARBA" id="ARBA00023163"/>
    </source>
</evidence>
<dbReference type="PANTHER" id="PTHR30146:SF154">
    <property type="entry name" value="TRANSCRIPTION REGULATOR, MEMBER OF GALR FAMILY"/>
    <property type="match status" value="1"/>
</dbReference>
<reference evidence="4 5" key="1">
    <citation type="journal article" date="2017" name="Genome Med.">
        <title>A novel Ruminococcus gnavus clade enriched in inflammatory bowel disease patients.</title>
        <authorList>
            <person name="Hall A.B."/>
            <person name="Yassour M."/>
            <person name="Sauk J."/>
            <person name="Garner A."/>
            <person name="Jiang X."/>
            <person name="Arthur T."/>
            <person name="Lagoudas G.K."/>
            <person name="Vatanen T."/>
            <person name="Fornelos N."/>
            <person name="Wilson R."/>
            <person name="Bertha M."/>
            <person name="Cohen M."/>
            <person name="Garber J."/>
            <person name="Khalili H."/>
            <person name="Gevers D."/>
            <person name="Ananthakrishnan A.N."/>
            <person name="Kugathasan S."/>
            <person name="Lander E.S."/>
            <person name="Blainey P."/>
            <person name="Vlamakis H."/>
            <person name="Xavier R.J."/>
            <person name="Huttenhower C."/>
        </authorList>
    </citation>
    <scope>NUCLEOTIDE SEQUENCE [LARGE SCALE GENOMIC DNA]</scope>
    <source>
        <strain evidence="4 5">RJX1118</strain>
    </source>
</reference>
<dbReference type="EMBL" id="NIHM01000022">
    <property type="protein sequence ID" value="PLT53036.1"/>
    <property type="molecule type" value="Genomic_DNA"/>
</dbReference>
<dbReference type="InterPro" id="IPR000843">
    <property type="entry name" value="HTH_LacI"/>
</dbReference>
<name>A0A2N5NF68_MEDGN</name>
<keyword evidence="3" id="KW-0804">Transcription</keyword>
<dbReference type="CDD" id="cd01392">
    <property type="entry name" value="HTH_LacI"/>
    <property type="match status" value="1"/>
</dbReference>
<dbReference type="Gene3D" id="3.40.50.2300">
    <property type="match status" value="2"/>
</dbReference>
<evidence type="ECO:0000313" key="4">
    <source>
        <dbReference type="EMBL" id="PLT53036.1"/>
    </source>
</evidence>
<evidence type="ECO:0000313" key="5">
    <source>
        <dbReference type="Proteomes" id="UP000234849"/>
    </source>
</evidence>
<dbReference type="SUPFAM" id="SSF53822">
    <property type="entry name" value="Periplasmic binding protein-like I"/>
    <property type="match status" value="1"/>
</dbReference>
<sequence length="349" mass="38255">MSLLFSVLLLYNRRGDSYNKVKRKSTGAELMTIKEIAKLAQVSSAAVSRYMNGGYVSEEKKERIRAVIEETGYRPSVQARTLRTKRACLVGVIVPKINSESISRITEGIGQVLSERAYQMLLTITDNDPSKELEYMDLFESYPVDGIILVGTVLSGAHKEKLKKCRVPIVVIGQQTNEVSCIYHDDYGAAKELAEQIGKEMSGRIAYIGVTRADKAAGAAREDGFRDGLKAVGRELEEGCLRRASFTMESGYEQACDLLRLESDIDIISCATDTIAAGVIEAIAQLSPQRSIQVTGFGDNQFLKAVTGGIRTVHFGYQTSGVKGARLLLDMVESGKTLTTEIKLGYELL</sequence>
<dbReference type="Proteomes" id="UP000234849">
    <property type="component" value="Unassembled WGS sequence"/>
</dbReference>
<dbReference type="SUPFAM" id="SSF47413">
    <property type="entry name" value="lambda repressor-like DNA-binding domains"/>
    <property type="match status" value="1"/>
</dbReference>
<keyword evidence="2" id="KW-0238">DNA-binding</keyword>